<proteinExistence type="predicted"/>
<reference evidence="2" key="1">
    <citation type="submission" date="2018-01" db="EMBL/GenBank/DDBJ databases">
        <authorList>
            <person name="Regsiter A."/>
            <person name="William W."/>
        </authorList>
    </citation>
    <scope>NUCLEOTIDE SEQUENCE</scope>
    <source>
        <strain evidence="2">TRIP AH-1</strain>
    </source>
</reference>
<accession>A0A445N023</accession>
<dbReference type="Pfam" id="PF07589">
    <property type="entry name" value="PEP-CTERM"/>
    <property type="match status" value="1"/>
</dbReference>
<feature type="domain" description="Ice-binding protein C-terminal" evidence="1">
    <location>
        <begin position="201"/>
        <end position="224"/>
    </location>
</feature>
<dbReference type="InterPro" id="IPR013424">
    <property type="entry name" value="Ice-binding_C"/>
</dbReference>
<dbReference type="AlphaFoldDB" id="A0A445N023"/>
<sequence length="230" mass="25887">MKKEIGFLGGILLSTLITGTSNATLFDRGGGLIYDDVLDITWLQDANYAQTSGYDSYGYMTWYEATAWADGLEYYDSVRDITWDDWRLPMTVDGLSEWGYDGTTTAGYNIISSEMGHMYYVNLNNLGYYDTEGNYQPSYGLNNTGTFNKLLSHYYWSDTEYSFFPLKAWIFDFDDGAQTHGIKDYNAGFAWAVRDGDVSAPVPEPATMLLVSTGLACLVACRRKSVRRHG</sequence>
<name>A0A445N023_9BACT</name>
<gene>
    <name evidence="2" type="ORF">PITCH_A410020</name>
</gene>
<evidence type="ECO:0000259" key="1">
    <source>
        <dbReference type="Pfam" id="PF07589"/>
    </source>
</evidence>
<evidence type="ECO:0000313" key="2">
    <source>
        <dbReference type="EMBL" id="SPD75039.1"/>
    </source>
</evidence>
<dbReference type="NCBIfam" id="TIGR02595">
    <property type="entry name" value="PEP_CTERM"/>
    <property type="match status" value="1"/>
</dbReference>
<organism evidence="2">
    <name type="scientific">uncultured Desulfobacterium sp</name>
    <dbReference type="NCBI Taxonomy" id="201089"/>
    <lineage>
        <taxon>Bacteria</taxon>
        <taxon>Pseudomonadati</taxon>
        <taxon>Thermodesulfobacteriota</taxon>
        <taxon>Desulfobacteria</taxon>
        <taxon>Desulfobacterales</taxon>
        <taxon>Desulfobacteriaceae</taxon>
        <taxon>Desulfobacterium</taxon>
        <taxon>environmental samples</taxon>
    </lineage>
</organism>
<protein>
    <recommendedName>
        <fullName evidence="1">Ice-binding protein C-terminal domain-containing protein</fullName>
    </recommendedName>
</protein>
<dbReference type="EMBL" id="OJIN01000183">
    <property type="protein sequence ID" value="SPD75039.1"/>
    <property type="molecule type" value="Genomic_DNA"/>
</dbReference>